<keyword evidence="4" id="KW-1185">Reference proteome</keyword>
<evidence type="ECO:0000313" key="4">
    <source>
        <dbReference type="Proteomes" id="UP001059596"/>
    </source>
</evidence>
<reference evidence="3" key="1">
    <citation type="journal article" date="2023" name="Genome Biol. Evol.">
        <title>Long-read-based Genome Assembly of Drosophila gunungcola Reveals Fewer Chemosensory Genes in Flower-breeding Species.</title>
        <authorList>
            <person name="Negi A."/>
            <person name="Liao B.Y."/>
            <person name="Yeh S.D."/>
        </authorList>
    </citation>
    <scope>NUCLEOTIDE SEQUENCE</scope>
    <source>
        <strain evidence="3">Sukarami</strain>
    </source>
</reference>
<feature type="compositionally biased region" description="Pro residues" evidence="1">
    <location>
        <begin position="229"/>
        <end position="240"/>
    </location>
</feature>
<feature type="compositionally biased region" description="Low complexity" evidence="1">
    <location>
        <begin position="214"/>
        <end position="228"/>
    </location>
</feature>
<evidence type="ECO:0000256" key="2">
    <source>
        <dbReference type="SAM" id="SignalP"/>
    </source>
</evidence>
<name>A0A9Q0BNP1_9MUSC</name>
<feature type="region of interest" description="Disordered" evidence="1">
    <location>
        <begin position="366"/>
        <end position="385"/>
    </location>
</feature>
<dbReference type="AlphaFoldDB" id="A0A9Q0BNP1"/>
<feature type="signal peptide" evidence="2">
    <location>
        <begin position="1"/>
        <end position="29"/>
    </location>
</feature>
<feature type="compositionally biased region" description="Polar residues" evidence="1">
    <location>
        <begin position="601"/>
        <end position="610"/>
    </location>
</feature>
<sequence length="688" mass="72312">MGTYPQNLKLLFLGTWLLIGLSVPATATATATAYGAGEVSSRHRSKRTMTTICVEIRPSSPKDEPYYMCRGANFADGSGQQSCVEVRHQGGEGEPFYMCRGAESTGPGNESQSPTPQFSPPTNPHPAGHNFPFPPAFGGGSYPQQTLPGDPLHQVQPSAGPTSHQEELQRQPLPQQHQPHAQYGLYGNPLAAHPPASPAQSSGLPQLSHPLVGSPPAAAPGAAAGPGPTATPPAPDPSAPPRSSSRPMEFGVVGNSRHRFGLEDEVQAWPDAGFRRDALDPQPRQTDPRDQLMWVPLSHTENPENDPVMKAFYSSLSGSGSPTQDAVAAAGNNQEQMSQASVPVVEPMVGQMASGYSPYNTQYPEAPAPPTLPPPPPTYSYQSEVSPPPNPYCSGCSAPAQPFQCPMQPDNGVSYSTSCPSFQPVIISMPCYGQRPQPTPYFALPRASPGMGILRSPPMATPFGLDTGPVAGPFGGGGGGGFGMAGQLGSPFGMAPQMGGPGYDMEHQVGGPFGMGMQLGMGLNPFGPFGALNPFNPFNRILAAPAPNVPASNGNFFQRVFKFNQGAEGTSTTEAAPSAEAHSGRSSKLNFSSSTTPSSSDQPDANSNVSEARDSPEDEDSAEDIDKDEEPAVTTPLPDADADVSADAPEIQALVSKAAELLKPDKRKRHNPRSSGRVPQKHRYLQQL</sequence>
<dbReference type="OrthoDB" id="8070518at2759"/>
<dbReference type="Proteomes" id="UP001059596">
    <property type="component" value="Unassembled WGS sequence"/>
</dbReference>
<dbReference type="EMBL" id="JAMKOV010000008">
    <property type="protein sequence ID" value="KAI8038270.1"/>
    <property type="molecule type" value="Genomic_DNA"/>
</dbReference>
<comment type="caution">
    <text evidence="3">The sequence shown here is derived from an EMBL/GenBank/DDBJ whole genome shotgun (WGS) entry which is preliminary data.</text>
</comment>
<proteinExistence type="predicted"/>
<feature type="compositionally biased region" description="Basic residues" evidence="1">
    <location>
        <begin position="679"/>
        <end position="688"/>
    </location>
</feature>
<feature type="region of interest" description="Disordered" evidence="1">
    <location>
        <begin position="94"/>
        <end position="252"/>
    </location>
</feature>
<accession>A0A9Q0BNP1</accession>
<feature type="region of interest" description="Disordered" evidence="1">
    <location>
        <begin position="568"/>
        <end position="688"/>
    </location>
</feature>
<protein>
    <submittedName>
        <fullName evidence="3">Uncharacterized protein</fullName>
    </submittedName>
</protein>
<feature type="compositionally biased region" description="Low complexity" evidence="1">
    <location>
        <begin position="568"/>
        <end position="600"/>
    </location>
</feature>
<evidence type="ECO:0000313" key="3">
    <source>
        <dbReference type="EMBL" id="KAI8038270.1"/>
    </source>
</evidence>
<feature type="compositionally biased region" description="Pro residues" evidence="1">
    <location>
        <begin position="366"/>
        <end position="378"/>
    </location>
</feature>
<organism evidence="3 4">
    <name type="scientific">Drosophila gunungcola</name>
    <name type="common">fruit fly</name>
    <dbReference type="NCBI Taxonomy" id="103775"/>
    <lineage>
        <taxon>Eukaryota</taxon>
        <taxon>Metazoa</taxon>
        <taxon>Ecdysozoa</taxon>
        <taxon>Arthropoda</taxon>
        <taxon>Hexapoda</taxon>
        <taxon>Insecta</taxon>
        <taxon>Pterygota</taxon>
        <taxon>Neoptera</taxon>
        <taxon>Endopterygota</taxon>
        <taxon>Diptera</taxon>
        <taxon>Brachycera</taxon>
        <taxon>Muscomorpha</taxon>
        <taxon>Ephydroidea</taxon>
        <taxon>Drosophilidae</taxon>
        <taxon>Drosophila</taxon>
        <taxon>Sophophora</taxon>
    </lineage>
</organism>
<evidence type="ECO:0000256" key="1">
    <source>
        <dbReference type="SAM" id="MobiDB-lite"/>
    </source>
</evidence>
<feature type="compositionally biased region" description="Acidic residues" evidence="1">
    <location>
        <begin position="616"/>
        <end position="631"/>
    </location>
</feature>
<feature type="compositionally biased region" description="Low complexity" evidence="1">
    <location>
        <begin position="170"/>
        <end position="182"/>
    </location>
</feature>
<gene>
    <name evidence="3" type="ORF">M5D96_008960</name>
</gene>
<keyword evidence="2" id="KW-0732">Signal</keyword>
<feature type="compositionally biased region" description="Low complexity" evidence="1">
    <location>
        <begin position="189"/>
        <end position="202"/>
    </location>
</feature>
<feature type="chain" id="PRO_5040499027" evidence="2">
    <location>
        <begin position="30"/>
        <end position="688"/>
    </location>
</feature>